<dbReference type="OrthoDB" id="2190904at2759"/>
<keyword evidence="3" id="KW-1185">Reference proteome</keyword>
<reference evidence="2 3" key="1">
    <citation type="submission" date="2015-07" db="EMBL/GenBank/DDBJ databases">
        <title>The genome of Pseudoloma neurophilia, a relevant intracellular parasite of the zebrafish.</title>
        <authorList>
            <person name="Ndikumana S."/>
            <person name="Pelin A."/>
            <person name="Sanders J."/>
            <person name="Corradi N."/>
        </authorList>
    </citation>
    <scope>NUCLEOTIDE SEQUENCE [LARGE SCALE GENOMIC DNA]</scope>
    <source>
        <strain evidence="2 3">MK1</strain>
    </source>
</reference>
<dbReference type="AlphaFoldDB" id="A0A0R0LWL0"/>
<comment type="caution">
    <text evidence="2">The sequence shown here is derived from an EMBL/GenBank/DDBJ whole genome shotgun (WGS) entry which is preliminary data.</text>
</comment>
<name>A0A0R0LWL0_9MICR</name>
<protein>
    <submittedName>
        <fullName evidence="2">Uncharacterized protein</fullName>
    </submittedName>
</protein>
<dbReference type="Proteomes" id="UP000051530">
    <property type="component" value="Unassembled WGS sequence"/>
</dbReference>
<evidence type="ECO:0000313" key="3">
    <source>
        <dbReference type="Proteomes" id="UP000051530"/>
    </source>
</evidence>
<evidence type="ECO:0000313" key="2">
    <source>
        <dbReference type="EMBL" id="KRH93750.1"/>
    </source>
</evidence>
<evidence type="ECO:0000256" key="1">
    <source>
        <dbReference type="SAM" id="MobiDB-lite"/>
    </source>
</evidence>
<feature type="region of interest" description="Disordered" evidence="1">
    <location>
        <begin position="196"/>
        <end position="222"/>
    </location>
</feature>
<sequence>MLTESQVNEKLAEGNDQTLSLLFQKGFRVAHLRLNFINEPFRSLLKRYRPEFLENGTPDPKNFPLNMSIKWLQIINQHLLNDLRTLNKDYPMTCRKILYSLLPLILNLTNSNILSHNQLPIQNENKSPIDSLLITLNGIFNEGILRAPIANLLIACYLKLKRYKMMGNLIEVVQEIGIFYKVKQDSDVNSNLNSQTFTNQMPQSSLKRNQTKNITNSFEKSKNPFDKKFEKWEKKPDKNWKKSNTLPERKQPNNFQNPETSPKKQEFTTKDQLIFSYFLCIHHFLHFNYKECHKISSILMDRVPEKMKILKNEIVIMGTLAQALCNRKMTTNNLRREIKTDDFLKPLLKNAYRFNISHFLPFLDGHIGLSFFHLSIVESLKFLVHNFASDNLQVALGEISQQQNQQNDPENKKSQLLALSKIKALFFIKGIKGDEWFFYLTKILEKGLVRGYISINKGVLVCSAVEIFPEV</sequence>
<gene>
    <name evidence="2" type="ORF">M153_5940003404</name>
</gene>
<proteinExistence type="predicted"/>
<feature type="compositionally biased region" description="Polar residues" evidence="1">
    <location>
        <begin position="196"/>
        <end position="218"/>
    </location>
</feature>
<dbReference type="VEuPathDB" id="MicrosporidiaDB:M153_5940003404"/>
<feature type="region of interest" description="Disordered" evidence="1">
    <location>
        <begin position="236"/>
        <end position="264"/>
    </location>
</feature>
<organism evidence="2 3">
    <name type="scientific">Pseudoloma neurophilia</name>
    <dbReference type="NCBI Taxonomy" id="146866"/>
    <lineage>
        <taxon>Eukaryota</taxon>
        <taxon>Fungi</taxon>
        <taxon>Fungi incertae sedis</taxon>
        <taxon>Microsporidia</taxon>
        <taxon>Pseudoloma</taxon>
    </lineage>
</organism>
<accession>A0A0R0LWL0</accession>
<dbReference type="EMBL" id="LGUB01000228">
    <property type="protein sequence ID" value="KRH93750.1"/>
    <property type="molecule type" value="Genomic_DNA"/>
</dbReference>